<dbReference type="InterPro" id="IPR005064">
    <property type="entry name" value="BUG"/>
</dbReference>
<comment type="caution">
    <text evidence="3">The sequence shown here is derived from an EMBL/GenBank/DDBJ whole genome shotgun (WGS) entry which is preliminary data.</text>
</comment>
<dbReference type="PROSITE" id="PS51318">
    <property type="entry name" value="TAT"/>
    <property type="match status" value="1"/>
</dbReference>
<evidence type="ECO:0000313" key="3">
    <source>
        <dbReference type="EMBL" id="GAA4001284.1"/>
    </source>
</evidence>
<dbReference type="PIRSF" id="PIRSF017082">
    <property type="entry name" value="YflP"/>
    <property type="match status" value="1"/>
</dbReference>
<protein>
    <submittedName>
        <fullName evidence="3">Tripartite tricarboxylate transporter substrate binding protein</fullName>
    </submittedName>
</protein>
<dbReference type="Pfam" id="PF03401">
    <property type="entry name" value="TctC"/>
    <property type="match status" value="1"/>
</dbReference>
<accession>A0ABP7RRY8</accession>
<evidence type="ECO:0000313" key="4">
    <source>
        <dbReference type="Proteomes" id="UP001501627"/>
    </source>
</evidence>
<name>A0ABP7RRY8_9BURK</name>
<dbReference type="InterPro" id="IPR006311">
    <property type="entry name" value="TAT_signal"/>
</dbReference>
<reference evidence="4" key="1">
    <citation type="journal article" date="2019" name="Int. J. Syst. Evol. Microbiol.">
        <title>The Global Catalogue of Microorganisms (GCM) 10K type strain sequencing project: providing services to taxonomists for standard genome sequencing and annotation.</title>
        <authorList>
            <consortium name="The Broad Institute Genomics Platform"/>
            <consortium name="The Broad Institute Genome Sequencing Center for Infectious Disease"/>
            <person name="Wu L."/>
            <person name="Ma J."/>
        </authorList>
    </citation>
    <scope>NUCLEOTIDE SEQUENCE [LARGE SCALE GENOMIC DNA]</scope>
    <source>
        <strain evidence="4">JCM 17561</strain>
    </source>
</reference>
<dbReference type="PANTHER" id="PTHR42928:SF5">
    <property type="entry name" value="BLR1237 PROTEIN"/>
    <property type="match status" value="1"/>
</dbReference>
<evidence type="ECO:0000256" key="2">
    <source>
        <dbReference type="SAM" id="SignalP"/>
    </source>
</evidence>
<organism evidence="3 4">
    <name type="scientific">Comamonas faecalis</name>
    <dbReference type="NCBI Taxonomy" id="1387849"/>
    <lineage>
        <taxon>Bacteria</taxon>
        <taxon>Pseudomonadati</taxon>
        <taxon>Pseudomonadota</taxon>
        <taxon>Betaproteobacteria</taxon>
        <taxon>Burkholderiales</taxon>
        <taxon>Comamonadaceae</taxon>
        <taxon>Comamonas</taxon>
    </lineage>
</organism>
<dbReference type="Gene3D" id="3.40.190.10">
    <property type="entry name" value="Periplasmic binding protein-like II"/>
    <property type="match status" value="1"/>
</dbReference>
<dbReference type="CDD" id="cd07012">
    <property type="entry name" value="PBP2_Bug_TTT"/>
    <property type="match status" value="1"/>
</dbReference>
<dbReference type="RefSeq" id="WP_103045330.1">
    <property type="nucleotide sequence ID" value="NZ_BAABBP010000027.1"/>
</dbReference>
<feature type="signal peptide" evidence="2">
    <location>
        <begin position="1"/>
        <end position="30"/>
    </location>
</feature>
<proteinExistence type="inferred from homology"/>
<feature type="chain" id="PRO_5046965489" evidence="2">
    <location>
        <begin position="31"/>
        <end position="326"/>
    </location>
</feature>
<dbReference type="Proteomes" id="UP001501627">
    <property type="component" value="Unassembled WGS sequence"/>
</dbReference>
<dbReference type="InterPro" id="IPR042100">
    <property type="entry name" value="Bug_dom1"/>
</dbReference>
<dbReference type="Gene3D" id="3.40.190.150">
    <property type="entry name" value="Bordetella uptake gene, domain 1"/>
    <property type="match status" value="1"/>
</dbReference>
<gene>
    <name evidence="3" type="ORF">GCM10022279_26550</name>
</gene>
<keyword evidence="2" id="KW-0732">Signal</keyword>
<evidence type="ECO:0000256" key="1">
    <source>
        <dbReference type="ARBA" id="ARBA00006987"/>
    </source>
</evidence>
<comment type="similarity">
    <text evidence="1">Belongs to the UPF0065 (bug) family.</text>
</comment>
<sequence>MQSMTRRQWLATGLGGAAALAAPHASWAQAAYPTKPVRVIVPFAAGGTTDVVARLVLQKMTELCGQSFIVENKGGAGGMIGTEQVARATPDGYTLLLNTAGAQTLSPVIYKAAKYEALDSFEPITHICDVSFIVIAREGLPVSNMQELIALARGPKPLSMSSGSSMINLMSEEFKRVIGAPETINVQYKGTAPQMQAVVAGEVDFSLDSFASVEMIRAGRVKALAVFSHERAASFPDVPTLTELGIKGMDFASWAGLLAPKGTPKEIVGYLAQQMDKVMQMPDVLDKLRSYDYLPKRTSPEEFGKLIAADNARWKRIVAETGFKVS</sequence>
<dbReference type="PANTHER" id="PTHR42928">
    <property type="entry name" value="TRICARBOXYLATE-BINDING PROTEIN"/>
    <property type="match status" value="1"/>
</dbReference>
<dbReference type="EMBL" id="BAABBP010000027">
    <property type="protein sequence ID" value="GAA4001284.1"/>
    <property type="molecule type" value="Genomic_DNA"/>
</dbReference>
<dbReference type="SUPFAM" id="SSF53850">
    <property type="entry name" value="Periplasmic binding protein-like II"/>
    <property type="match status" value="1"/>
</dbReference>
<keyword evidence="4" id="KW-1185">Reference proteome</keyword>